<comment type="catalytic activity">
    <reaction evidence="7 8">
        <text>2 pyruvate + H(+) = (2S)-2-acetolactate + CO2</text>
        <dbReference type="Rhea" id="RHEA:25249"/>
        <dbReference type="ChEBI" id="CHEBI:15361"/>
        <dbReference type="ChEBI" id="CHEBI:15378"/>
        <dbReference type="ChEBI" id="CHEBI:16526"/>
        <dbReference type="ChEBI" id="CHEBI:58476"/>
        <dbReference type="EC" id="2.2.1.6"/>
    </reaction>
</comment>
<comment type="function">
    <text evidence="8">Catalyzes the conversion of 2 pyruvate molecules into acetolactate in the first common step of the biosynthetic pathway of the branched-amino acids such as leucine, isoleucine, and valine.</text>
</comment>
<dbReference type="InterPro" id="IPR045865">
    <property type="entry name" value="ACT-like_dom_sf"/>
</dbReference>
<protein>
    <recommendedName>
        <fullName evidence="8">Acetolactate synthase small subunit</fullName>
        <shortName evidence="8">AHAS</shortName>
        <shortName evidence="8">ALS</shortName>
        <ecNumber evidence="8">2.2.1.6</ecNumber>
    </recommendedName>
    <alternativeName>
        <fullName evidence="8">Acetohydroxy-acid synthase small subunit</fullName>
    </alternativeName>
</protein>
<evidence type="ECO:0000256" key="6">
    <source>
        <dbReference type="ARBA" id="ARBA00023304"/>
    </source>
</evidence>
<dbReference type="Pfam" id="PF10369">
    <property type="entry name" value="ALS_ss_C"/>
    <property type="match status" value="1"/>
</dbReference>
<evidence type="ECO:0000256" key="1">
    <source>
        <dbReference type="ARBA" id="ARBA00004974"/>
    </source>
</evidence>
<accession>A0ABT1MSK9</accession>
<comment type="pathway">
    <text evidence="2 8">Amino-acid biosynthesis; L-valine biosynthesis; L-valine from pyruvate: step 1/4.</text>
</comment>
<dbReference type="Gene3D" id="3.30.70.1150">
    <property type="entry name" value="ACT-like. Chain A, domain 2"/>
    <property type="match status" value="1"/>
</dbReference>
<dbReference type="Gene3D" id="3.30.70.260">
    <property type="match status" value="1"/>
</dbReference>
<dbReference type="GO" id="GO:0003984">
    <property type="term" value="F:acetolactate synthase activity"/>
    <property type="evidence" value="ECO:0007669"/>
    <property type="project" value="UniProtKB-EC"/>
</dbReference>
<evidence type="ECO:0000313" key="10">
    <source>
        <dbReference type="EMBL" id="MCQ0971171.1"/>
    </source>
</evidence>
<evidence type="ECO:0000259" key="9">
    <source>
        <dbReference type="PROSITE" id="PS51671"/>
    </source>
</evidence>
<dbReference type="EC" id="2.2.1.6" evidence="8"/>
<reference evidence="10 11" key="1">
    <citation type="submission" date="2022-03" db="EMBL/GenBank/DDBJ databases">
        <authorList>
            <person name="He Y."/>
        </authorList>
    </citation>
    <scope>NUCLEOTIDE SEQUENCE [LARGE SCALE GENOMIC DNA]</scope>
    <source>
        <strain evidence="10 11">TK19116</strain>
    </source>
</reference>
<dbReference type="Proteomes" id="UP001203945">
    <property type="component" value="Unassembled WGS sequence"/>
</dbReference>
<dbReference type="Pfam" id="PF22629">
    <property type="entry name" value="ACT_AHAS_ss"/>
    <property type="match status" value="1"/>
</dbReference>
<dbReference type="RefSeq" id="WP_255330183.1">
    <property type="nucleotide sequence ID" value="NZ_JAKZEU010000004.1"/>
</dbReference>
<dbReference type="NCBIfam" id="NF008864">
    <property type="entry name" value="PRK11895.1"/>
    <property type="match status" value="1"/>
</dbReference>
<dbReference type="InterPro" id="IPR027271">
    <property type="entry name" value="Acetolactate_synth/TF_NikR_C"/>
</dbReference>
<evidence type="ECO:0000256" key="5">
    <source>
        <dbReference type="ARBA" id="ARBA00022605"/>
    </source>
</evidence>
<evidence type="ECO:0000256" key="7">
    <source>
        <dbReference type="ARBA" id="ARBA00048670"/>
    </source>
</evidence>
<keyword evidence="8 10" id="KW-0808">Transferase</keyword>
<keyword evidence="5 8" id="KW-0028">Amino-acid biosynthesis</keyword>
<dbReference type="InterPro" id="IPR054480">
    <property type="entry name" value="AHAS_small-like_ACT"/>
</dbReference>
<name>A0ABT1MSK9_9RHOB</name>
<dbReference type="EMBL" id="JAKZEU010000004">
    <property type="protein sequence ID" value="MCQ0971171.1"/>
    <property type="molecule type" value="Genomic_DNA"/>
</dbReference>
<dbReference type="InterPro" id="IPR039557">
    <property type="entry name" value="AHAS_ACT"/>
</dbReference>
<dbReference type="PROSITE" id="PS51671">
    <property type="entry name" value="ACT"/>
    <property type="match status" value="1"/>
</dbReference>
<comment type="pathway">
    <text evidence="1 8">Amino-acid biosynthesis; L-isoleucine biosynthesis; L-isoleucine from 2-oxobutanoate: step 1/4.</text>
</comment>
<comment type="caution">
    <text evidence="10">The sequence shown here is derived from an EMBL/GenBank/DDBJ whole genome shotgun (WGS) entry which is preliminary data.</text>
</comment>
<comment type="similarity">
    <text evidence="3 8">Belongs to the acetolactate synthase small subunit family.</text>
</comment>
<organism evidence="10 11">
    <name type="scientific">Paracoccus albicereus</name>
    <dbReference type="NCBI Taxonomy" id="2922394"/>
    <lineage>
        <taxon>Bacteria</taxon>
        <taxon>Pseudomonadati</taxon>
        <taxon>Pseudomonadota</taxon>
        <taxon>Alphaproteobacteria</taxon>
        <taxon>Rhodobacterales</taxon>
        <taxon>Paracoccaceae</taxon>
        <taxon>Paracoccus</taxon>
    </lineage>
</organism>
<dbReference type="InterPro" id="IPR002912">
    <property type="entry name" value="ACT_dom"/>
</dbReference>
<keyword evidence="11" id="KW-1185">Reference proteome</keyword>
<evidence type="ECO:0000256" key="3">
    <source>
        <dbReference type="ARBA" id="ARBA00006341"/>
    </source>
</evidence>
<sequence>MSALKLERGASSHSAYDLRNPNADVEERHTLAVLVENEPGVLARVIGLFSGRGYNIDSLTVAEVDHSGHTSRITVVTRGTPAVIEQIKAQLGRIVPVHEVHDLTVEGPSVERELGLFKVSGKGDKRVEALRIAEIFRANVVDSTLTSFVFEITGAPEKLDAFADLMRPLGLSDLARTGVAALARGDLAAAPVAGG</sequence>
<dbReference type="PANTHER" id="PTHR30239">
    <property type="entry name" value="ACETOLACTATE SYNTHASE SMALL SUBUNIT"/>
    <property type="match status" value="1"/>
</dbReference>
<dbReference type="InterPro" id="IPR004789">
    <property type="entry name" value="Acetalactate_synth_ssu"/>
</dbReference>
<evidence type="ECO:0000256" key="4">
    <source>
        <dbReference type="ARBA" id="ARBA00011744"/>
    </source>
</evidence>
<dbReference type="InterPro" id="IPR019455">
    <property type="entry name" value="Acetolactate_synth_ssu_C"/>
</dbReference>
<dbReference type="SUPFAM" id="SSF55021">
    <property type="entry name" value="ACT-like"/>
    <property type="match status" value="2"/>
</dbReference>
<evidence type="ECO:0000313" key="11">
    <source>
        <dbReference type="Proteomes" id="UP001203945"/>
    </source>
</evidence>
<comment type="subunit">
    <text evidence="4 8">Dimer of large and small chains.</text>
</comment>
<gene>
    <name evidence="10" type="primary">ilvN</name>
    <name evidence="10" type="ORF">MLD63_12135</name>
</gene>
<evidence type="ECO:0000256" key="2">
    <source>
        <dbReference type="ARBA" id="ARBA00005025"/>
    </source>
</evidence>
<dbReference type="CDD" id="cd04878">
    <property type="entry name" value="ACT_AHAS"/>
    <property type="match status" value="1"/>
</dbReference>
<feature type="domain" description="ACT" evidence="9">
    <location>
        <begin position="30"/>
        <end position="105"/>
    </location>
</feature>
<proteinExistence type="inferred from homology"/>
<evidence type="ECO:0000256" key="8">
    <source>
        <dbReference type="RuleBase" id="RU368092"/>
    </source>
</evidence>
<dbReference type="PANTHER" id="PTHR30239:SF0">
    <property type="entry name" value="ACETOLACTATE SYNTHASE SMALL SUBUNIT 1, CHLOROPLASTIC"/>
    <property type="match status" value="1"/>
</dbReference>
<keyword evidence="6 8" id="KW-0100">Branched-chain amino acid biosynthesis</keyword>
<dbReference type="NCBIfam" id="TIGR00119">
    <property type="entry name" value="acolac_sm"/>
    <property type="match status" value="1"/>
</dbReference>